<dbReference type="GO" id="GO:0005739">
    <property type="term" value="C:mitochondrion"/>
    <property type="evidence" value="ECO:0007669"/>
    <property type="project" value="TreeGrafter"/>
</dbReference>
<dbReference type="InterPro" id="IPR027417">
    <property type="entry name" value="P-loop_NTPase"/>
</dbReference>
<dbReference type="OrthoDB" id="415706at2759"/>
<dbReference type="AlphaFoldDB" id="A0A0F7ZKF9"/>
<dbReference type="SMART" id="SM00053">
    <property type="entry name" value="DYNc"/>
    <property type="match status" value="1"/>
</dbReference>
<dbReference type="GO" id="GO:0000266">
    <property type="term" value="P:mitochondrial fission"/>
    <property type="evidence" value="ECO:0007669"/>
    <property type="project" value="TreeGrafter"/>
</dbReference>
<dbReference type="PANTHER" id="PTHR11566">
    <property type="entry name" value="DYNAMIN"/>
    <property type="match status" value="1"/>
</dbReference>
<dbReference type="GO" id="GO:0016020">
    <property type="term" value="C:membrane"/>
    <property type="evidence" value="ECO:0007669"/>
    <property type="project" value="TreeGrafter"/>
</dbReference>
<dbReference type="PROSITE" id="PS51388">
    <property type="entry name" value="GED"/>
    <property type="match status" value="1"/>
</dbReference>
<dbReference type="GO" id="GO:0008017">
    <property type="term" value="F:microtubule binding"/>
    <property type="evidence" value="ECO:0007669"/>
    <property type="project" value="TreeGrafter"/>
</dbReference>
<protein>
    <recommendedName>
        <fullName evidence="7">GED domain-containing protein</fullName>
    </recommendedName>
</protein>
<keyword evidence="6" id="KW-1185">Reference proteome</keyword>
<sequence>MKPAAAMKAEKIDLQFPGQRDVLDIVDSLRSQGISQYVDLPQIVVCGDQSSGKSSVLEAISGMAFPTQDALCTRFATELVLRRSPSDKAQSVNVSIIAGSERSQKERDDLTAFSPDTEELNMGNIIEEAKNLMGLKGTNKVFCTDILRVEISSTNQPHLTLVDLPGLFLSGNKEQTIEDSKLVESLVLSYMEQPRSIILAVVSAKSEFALQQVTQRARERDPHGKRTLGLITKPDTLDEGSESERAYYELSQNKDVHFHLGWHVLRNRDFSTRDVSLAERDAIETTFFSKGIWASLSPMQLGVDALRKRLSQVLHNQILTHLPRVLLDIRSEVAGAKTALEKLGAARATPGEQRRYLLHVSNTFTALIKASVEGDYSNRLFFGDSSTGTGNRRRFRAQIQNTLTEFSKTMRARGHSTTIVESAEDALEDTTPKAVHRAKFLEGVSDIIRINRGRELPGTFNPLIVGELFSAQCQPWSEISKSYISQIFDSVRIVLLEAIEHVADADTASRLAAEILNPATATLEAGISDKLTELLRPHIEGHPITYNHYLTENLQKAQIARHKARIREALEGFFFSPSGQDLESVVPAQIISAITKATEPNMDNYASMAATETMEAYYKVALKNYVDDVSVLAVENCLVQRLPEIISTNAICDLDDEDVCRLAGESPETSAERVRLAEKIRVLEEGLERLKRLNRNQPICAT</sequence>
<feature type="domain" description="GED" evidence="3">
    <location>
        <begin position="607"/>
        <end position="698"/>
    </location>
</feature>
<dbReference type="PRINTS" id="PR00195">
    <property type="entry name" value="DYNAMIN"/>
</dbReference>
<organism evidence="5 6">
    <name type="scientific">Hirsutella minnesotensis 3608</name>
    <dbReference type="NCBI Taxonomy" id="1043627"/>
    <lineage>
        <taxon>Eukaryota</taxon>
        <taxon>Fungi</taxon>
        <taxon>Dikarya</taxon>
        <taxon>Ascomycota</taxon>
        <taxon>Pezizomycotina</taxon>
        <taxon>Sordariomycetes</taxon>
        <taxon>Hypocreomycetidae</taxon>
        <taxon>Hypocreales</taxon>
        <taxon>Ophiocordycipitaceae</taxon>
        <taxon>Hirsutella</taxon>
    </lineage>
</organism>
<accession>A0A0F7ZKF9</accession>
<dbReference type="InterPro" id="IPR045063">
    <property type="entry name" value="Dynamin_N"/>
</dbReference>
<evidence type="ECO:0008006" key="7">
    <source>
        <dbReference type="Google" id="ProtNLM"/>
    </source>
</evidence>
<proteinExistence type="predicted"/>
<dbReference type="Gene3D" id="1.20.120.1240">
    <property type="entry name" value="Dynamin, middle domain"/>
    <property type="match status" value="1"/>
</dbReference>
<dbReference type="PANTHER" id="PTHR11566:SF149">
    <property type="entry name" value="GTPASE, PUTATIVE (AFU_ORTHOLOGUE AFUA_6G11890)-RELATED"/>
    <property type="match status" value="1"/>
</dbReference>
<evidence type="ECO:0000259" key="4">
    <source>
        <dbReference type="PROSITE" id="PS51718"/>
    </source>
</evidence>
<dbReference type="Gene3D" id="3.40.50.300">
    <property type="entry name" value="P-loop containing nucleotide triphosphate hydrolases"/>
    <property type="match status" value="1"/>
</dbReference>
<dbReference type="GO" id="GO:0048312">
    <property type="term" value="P:intracellular distribution of mitochondria"/>
    <property type="evidence" value="ECO:0007669"/>
    <property type="project" value="TreeGrafter"/>
</dbReference>
<dbReference type="FunFam" id="3.40.50.300:FF:001425">
    <property type="entry name" value="Dynamin GTPase, putative"/>
    <property type="match status" value="1"/>
</dbReference>
<dbReference type="CDD" id="cd08771">
    <property type="entry name" value="DLP_1"/>
    <property type="match status" value="1"/>
</dbReference>
<dbReference type="Proteomes" id="UP000054481">
    <property type="component" value="Unassembled WGS sequence"/>
</dbReference>
<evidence type="ECO:0000313" key="5">
    <source>
        <dbReference type="EMBL" id="KJZ70525.1"/>
    </source>
</evidence>
<dbReference type="InterPro" id="IPR020850">
    <property type="entry name" value="GED_dom"/>
</dbReference>
<dbReference type="Pfam" id="PF01031">
    <property type="entry name" value="Dynamin_M"/>
    <property type="match status" value="1"/>
</dbReference>
<dbReference type="PROSITE" id="PS51718">
    <property type="entry name" value="G_DYNAMIN_2"/>
    <property type="match status" value="1"/>
</dbReference>
<evidence type="ECO:0000259" key="3">
    <source>
        <dbReference type="PROSITE" id="PS51388"/>
    </source>
</evidence>
<evidence type="ECO:0000256" key="2">
    <source>
        <dbReference type="ARBA" id="ARBA00023134"/>
    </source>
</evidence>
<dbReference type="EMBL" id="KQ030620">
    <property type="protein sequence ID" value="KJZ70525.1"/>
    <property type="molecule type" value="Genomic_DNA"/>
</dbReference>
<dbReference type="InterPro" id="IPR001401">
    <property type="entry name" value="Dynamin_GTPase"/>
</dbReference>
<dbReference type="GO" id="GO:0005874">
    <property type="term" value="C:microtubule"/>
    <property type="evidence" value="ECO:0007669"/>
    <property type="project" value="TreeGrafter"/>
</dbReference>
<dbReference type="GO" id="GO:0003924">
    <property type="term" value="F:GTPase activity"/>
    <property type="evidence" value="ECO:0007669"/>
    <property type="project" value="InterPro"/>
</dbReference>
<dbReference type="SUPFAM" id="SSF52540">
    <property type="entry name" value="P-loop containing nucleoside triphosphate hydrolases"/>
    <property type="match status" value="1"/>
</dbReference>
<dbReference type="GO" id="GO:0016559">
    <property type="term" value="P:peroxisome fission"/>
    <property type="evidence" value="ECO:0007669"/>
    <property type="project" value="TreeGrafter"/>
</dbReference>
<reference evidence="5 6" key="1">
    <citation type="journal article" date="2014" name="Genome Biol. Evol.">
        <title>Comparative genomics and transcriptomics analyses reveal divergent lifestyle features of nematode endoparasitic fungus Hirsutella minnesotensis.</title>
        <authorList>
            <person name="Lai Y."/>
            <person name="Liu K."/>
            <person name="Zhang X."/>
            <person name="Zhang X."/>
            <person name="Li K."/>
            <person name="Wang N."/>
            <person name="Shu C."/>
            <person name="Wu Y."/>
            <person name="Wang C."/>
            <person name="Bushley K.E."/>
            <person name="Xiang M."/>
            <person name="Liu X."/>
        </authorList>
    </citation>
    <scope>NUCLEOTIDE SEQUENCE [LARGE SCALE GENOMIC DNA]</scope>
    <source>
        <strain evidence="5 6">3608</strain>
    </source>
</reference>
<keyword evidence="1" id="KW-0547">Nucleotide-binding</keyword>
<name>A0A0F7ZKF9_9HYPO</name>
<feature type="domain" description="Dynamin-type G" evidence="4">
    <location>
        <begin position="37"/>
        <end position="323"/>
    </location>
</feature>
<dbReference type="InterPro" id="IPR022812">
    <property type="entry name" value="Dynamin"/>
</dbReference>
<dbReference type="GO" id="GO:0006897">
    <property type="term" value="P:endocytosis"/>
    <property type="evidence" value="ECO:0007669"/>
    <property type="project" value="TreeGrafter"/>
</dbReference>
<dbReference type="GO" id="GO:0005525">
    <property type="term" value="F:GTP binding"/>
    <property type="evidence" value="ECO:0007669"/>
    <property type="project" value="InterPro"/>
</dbReference>
<dbReference type="InterPro" id="IPR000375">
    <property type="entry name" value="Dynamin_stalk"/>
</dbReference>
<evidence type="ECO:0000313" key="6">
    <source>
        <dbReference type="Proteomes" id="UP000054481"/>
    </source>
</evidence>
<dbReference type="Pfam" id="PF00350">
    <property type="entry name" value="Dynamin_N"/>
    <property type="match status" value="1"/>
</dbReference>
<dbReference type="InterPro" id="IPR030381">
    <property type="entry name" value="G_DYNAMIN_dom"/>
</dbReference>
<gene>
    <name evidence="5" type="ORF">HIM_10069</name>
</gene>
<keyword evidence="2" id="KW-0342">GTP-binding</keyword>
<evidence type="ECO:0000256" key="1">
    <source>
        <dbReference type="ARBA" id="ARBA00022741"/>
    </source>
</evidence>